<reference evidence="2 3" key="1">
    <citation type="submission" date="2018-08" db="EMBL/GenBank/DDBJ databases">
        <title>Genome analysis of the thermophilic bacterium of the candidate phylum Aminicenantes from deep subsurface aquifer revealed its physiology and ecological role.</title>
        <authorList>
            <person name="Kadnikov V.V."/>
            <person name="Mardanov A.V."/>
            <person name="Beletsky A.V."/>
            <person name="Karnachuk O.V."/>
            <person name="Ravin N.V."/>
        </authorList>
    </citation>
    <scope>NUCLEOTIDE SEQUENCE [LARGE SCALE GENOMIC DNA]</scope>
    <source>
        <strain evidence="2">BY38</strain>
    </source>
</reference>
<dbReference type="EMBL" id="QUAH01000006">
    <property type="protein sequence ID" value="RFT15787.1"/>
    <property type="molecule type" value="Genomic_DNA"/>
</dbReference>
<dbReference type="Pfam" id="PF01402">
    <property type="entry name" value="RHH_1"/>
    <property type="match status" value="1"/>
</dbReference>
<dbReference type="InterPro" id="IPR010985">
    <property type="entry name" value="Ribbon_hlx_hlx"/>
</dbReference>
<dbReference type="Proteomes" id="UP000257323">
    <property type="component" value="Unassembled WGS sequence"/>
</dbReference>
<dbReference type="Gene3D" id="1.10.1220.10">
    <property type="entry name" value="Met repressor-like"/>
    <property type="match status" value="1"/>
</dbReference>
<proteinExistence type="predicted"/>
<name>A0A3E2BMD3_9BACT</name>
<dbReference type="InterPro" id="IPR013321">
    <property type="entry name" value="Arc_rbn_hlx_hlx"/>
</dbReference>
<comment type="caution">
    <text evidence="2">The sequence shown here is derived from an EMBL/GenBank/DDBJ whole genome shotgun (WGS) entry which is preliminary data.</text>
</comment>
<organism evidence="2 3">
    <name type="scientific">Candidatus Saccharicenans subterraneus</name>
    <dbReference type="NCBI Taxonomy" id="2508984"/>
    <lineage>
        <taxon>Bacteria</taxon>
        <taxon>Candidatus Aminicenantota</taxon>
        <taxon>Candidatus Aminicenantia</taxon>
        <taxon>Candidatus Aminicenantales</taxon>
        <taxon>Candidatus Saccharicenantaceae</taxon>
        <taxon>Candidatus Saccharicenans</taxon>
    </lineage>
</organism>
<evidence type="ECO:0000313" key="2">
    <source>
        <dbReference type="EMBL" id="RFT15787.1"/>
    </source>
</evidence>
<dbReference type="AlphaFoldDB" id="A0A3E2BMD3"/>
<evidence type="ECO:0000259" key="1">
    <source>
        <dbReference type="Pfam" id="PF01402"/>
    </source>
</evidence>
<protein>
    <recommendedName>
        <fullName evidence="1">Ribbon-helix-helix protein CopG domain-containing protein</fullName>
    </recommendedName>
</protein>
<dbReference type="SUPFAM" id="SSF47598">
    <property type="entry name" value="Ribbon-helix-helix"/>
    <property type="match status" value="1"/>
</dbReference>
<dbReference type="InterPro" id="IPR002145">
    <property type="entry name" value="CopG"/>
</dbReference>
<sequence>MERQMIIRIDKDLKQRLDRLARQEGKTTSQMVRELIQDYVKNRDIASYLDGLWERIGQKLKERGVRPADVSAAIKEARKRAR</sequence>
<evidence type="ECO:0000313" key="3">
    <source>
        <dbReference type="Proteomes" id="UP000257323"/>
    </source>
</evidence>
<dbReference type="GO" id="GO:0006355">
    <property type="term" value="P:regulation of DNA-templated transcription"/>
    <property type="evidence" value="ECO:0007669"/>
    <property type="project" value="InterPro"/>
</dbReference>
<accession>A0A3E2BMD3</accession>
<feature type="domain" description="Ribbon-helix-helix protein CopG" evidence="1">
    <location>
        <begin position="7"/>
        <end position="41"/>
    </location>
</feature>
<gene>
    <name evidence="2" type="ORF">OP8BY_2185</name>
</gene>